<gene>
    <name evidence="3" type="ORF">PENFLA_c079G04054</name>
</gene>
<evidence type="ECO:0000256" key="1">
    <source>
        <dbReference type="SAM" id="MobiDB-lite"/>
    </source>
</evidence>
<keyword evidence="2" id="KW-0732">Signal</keyword>
<feature type="region of interest" description="Disordered" evidence="1">
    <location>
        <begin position="132"/>
        <end position="155"/>
    </location>
</feature>
<evidence type="ECO:0000256" key="2">
    <source>
        <dbReference type="SAM" id="SignalP"/>
    </source>
</evidence>
<feature type="compositionally biased region" description="Low complexity" evidence="1">
    <location>
        <begin position="132"/>
        <end position="144"/>
    </location>
</feature>
<dbReference type="EMBL" id="MLQL01000079">
    <property type="protein sequence ID" value="OQE11175.1"/>
    <property type="molecule type" value="Genomic_DNA"/>
</dbReference>
<comment type="caution">
    <text evidence="3">The sequence shown here is derived from an EMBL/GenBank/DDBJ whole genome shotgun (WGS) entry which is preliminary data.</text>
</comment>
<dbReference type="OrthoDB" id="4288742at2759"/>
<name>A0A1V6SAU6_9EURO</name>
<protein>
    <recommendedName>
        <fullName evidence="5">Cyanovirin-N domain-containing protein</fullName>
    </recommendedName>
</protein>
<keyword evidence="4" id="KW-1185">Reference proteome</keyword>
<evidence type="ECO:0000313" key="3">
    <source>
        <dbReference type="EMBL" id="OQE11175.1"/>
    </source>
</evidence>
<sequence>MRFSILVLLAWAHARASFGGTLEVIDYDHQCVIWSNDNHGCTGHSDSFGQLDSGDCSKLSKVINGTSQGYPARYLEACGTENGLPVAWIELEETGLVHFFNQHGYMAACTLNNGFQVGSWCSVSDSESSTKASSAITKPTSTSSLAAPSCGCASA</sequence>
<feature type="signal peptide" evidence="2">
    <location>
        <begin position="1"/>
        <end position="16"/>
    </location>
</feature>
<dbReference type="AlphaFoldDB" id="A0A1V6SAU6"/>
<accession>A0A1V6SAU6</accession>
<organism evidence="3 4">
    <name type="scientific">Penicillium flavigenum</name>
    <dbReference type="NCBI Taxonomy" id="254877"/>
    <lineage>
        <taxon>Eukaryota</taxon>
        <taxon>Fungi</taxon>
        <taxon>Dikarya</taxon>
        <taxon>Ascomycota</taxon>
        <taxon>Pezizomycotina</taxon>
        <taxon>Eurotiomycetes</taxon>
        <taxon>Eurotiomycetidae</taxon>
        <taxon>Eurotiales</taxon>
        <taxon>Aspergillaceae</taxon>
        <taxon>Penicillium</taxon>
    </lineage>
</organism>
<feature type="chain" id="PRO_5012912591" description="Cyanovirin-N domain-containing protein" evidence="2">
    <location>
        <begin position="17"/>
        <end position="155"/>
    </location>
</feature>
<evidence type="ECO:0008006" key="5">
    <source>
        <dbReference type="Google" id="ProtNLM"/>
    </source>
</evidence>
<evidence type="ECO:0000313" key="4">
    <source>
        <dbReference type="Proteomes" id="UP000191342"/>
    </source>
</evidence>
<proteinExistence type="predicted"/>
<reference evidence="4" key="1">
    <citation type="journal article" date="2017" name="Nat. Microbiol.">
        <title>Global analysis of biosynthetic gene clusters reveals vast potential of secondary metabolite production in Penicillium species.</title>
        <authorList>
            <person name="Nielsen J.C."/>
            <person name="Grijseels S."/>
            <person name="Prigent S."/>
            <person name="Ji B."/>
            <person name="Dainat J."/>
            <person name="Nielsen K.F."/>
            <person name="Frisvad J.C."/>
            <person name="Workman M."/>
            <person name="Nielsen J."/>
        </authorList>
    </citation>
    <scope>NUCLEOTIDE SEQUENCE [LARGE SCALE GENOMIC DNA]</scope>
    <source>
        <strain evidence="4">IBT 14082</strain>
    </source>
</reference>
<dbReference type="Proteomes" id="UP000191342">
    <property type="component" value="Unassembled WGS sequence"/>
</dbReference>